<name>A0A8H6M6R2_9AGAR</name>
<dbReference type="AlphaFoldDB" id="A0A8H6M6R2"/>
<organism evidence="1 2">
    <name type="scientific">Ephemerocybe angulata</name>
    <dbReference type="NCBI Taxonomy" id="980116"/>
    <lineage>
        <taxon>Eukaryota</taxon>
        <taxon>Fungi</taxon>
        <taxon>Dikarya</taxon>
        <taxon>Basidiomycota</taxon>
        <taxon>Agaricomycotina</taxon>
        <taxon>Agaricomycetes</taxon>
        <taxon>Agaricomycetidae</taxon>
        <taxon>Agaricales</taxon>
        <taxon>Agaricineae</taxon>
        <taxon>Psathyrellaceae</taxon>
        <taxon>Ephemerocybe</taxon>
    </lineage>
</organism>
<dbReference type="Proteomes" id="UP000521943">
    <property type="component" value="Unassembled WGS sequence"/>
</dbReference>
<proteinExistence type="predicted"/>
<accession>A0A8H6M6R2</accession>
<comment type="caution">
    <text evidence="1">The sequence shown here is derived from an EMBL/GenBank/DDBJ whole genome shotgun (WGS) entry which is preliminary data.</text>
</comment>
<keyword evidence="2" id="KW-1185">Reference proteome</keyword>
<reference evidence="1 2" key="1">
    <citation type="submission" date="2020-07" db="EMBL/GenBank/DDBJ databases">
        <title>Comparative genomics of pyrophilous fungi reveals a link between fire events and developmental genes.</title>
        <authorList>
            <consortium name="DOE Joint Genome Institute"/>
            <person name="Steindorff A.S."/>
            <person name="Carver A."/>
            <person name="Calhoun S."/>
            <person name="Stillman K."/>
            <person name="Liu H."/>
            <person name="Lipzen A."/>
            <person name="Pangilinan J."/>
            <person name="Labutti K."/>
            <person name="Bruns T.D."/>
            <person name="Grigoriev I.V."/>
        </authorList>
    </citation>
    <scope>NUCLEOTIDE SEQUENCE [LARGE SCALE GENOMIC DNA]</scope>
    <source>
        <strain evidence="1 2">CBS 144469</strain>
    </source>
</reference>
<evidence type="ECO:0000313" key="2">
    <source>
        <dbReference type="Proteomes" id="UP000521943"/>
    </source>
</evidence>
<sequence length="172" mass="18502">MTIEEKVMNQCKEGDENVEGWEGMSVSSIQEDGTIAMRVASASLLVRLFVSGDILGEHDAVAAAALLVGLRVGGDIRSGGLGDGGERDGSEGSRDDGQWAWTSTLFDCSALASEGLSFMQLLTYNSHFGTTGVISRHVESSQLLRRECLIPFVFWWLKAPIARSGGVYTVIK</sequence>
<evidence type="ECO:0000313" key="1">
    <source>
        <dbReference type="EMBL" id="KAF6755014.1"/>
    </source>
</evidence>
<dbReference type="EMBL" id="JACGCI010000032">
    <property type="protein sequence ID" value="KAF6755014.1"/>
    <property type="molecule type" value="Genomic_DNA"/>
</dbReference>
<gene>
    <name evidence="1" type="ORF">DFP72DRAFT_847972</name>
</gene>
<protein>
    <submittedName>
        <fullName evidence="1">Uncharacterized protein</fullName>
    </submittedName>
</protein>